<dbReference type="Proteomes" id="UP001350005">
    <property type="component" value="Unassembled WGS sequence"/>
</dbReference>
<evidence type="ECO:0000256" key="1">
    <source>
        <dbReference type="SAM" id="Coils"/>
    </source>
</evidence>
<name>A0ABU7R2Y7_9FLAO</name>
<dbReference type="EMBL" id="JAZGJU010000039">
    <property type="protein sequence ID" value="MEE6129101.1"/>
    <property type="molecule type" value="Genomic_DNA"/>
</dbReference>
<gene>
    <name evidence="2" type="ORF">V2E39_17000</name>
</gene>
<reference evidence="2 3" key="1">
    <citation type="submission" date="2024-01" db="EMBL/GenBank/DDBJ databases">
        <title>Whole genome of Chryseobacterium arthrosphaerae NNCa 2741.</title>
        <authorList>
            <person name="Boriskina E.V."/>
            <person name="Gordinskaya N.A."/>
            <person name="Kropotov V.S."/>
            <person name="Alekseeva A.E."/>
            <person name="Makhova M.A."/>
            <person name="Kryazhev D.V."/>
            <person name="Shkurkina I.S."/>
        </authorList>
    </citation>
    <scope>NUCLEOTIDE SEQUENCE [LARGE SCALE GENOMIC DNA]</scope>
    <source>
        <strain evidence="2 3">NNCa 2741</strain>
    </source>
</reference>
<accession>A0ABU7R2Y7</accession>
<keyword evidence="1" id="KW-0175">Coiled coil</keyword>
<sequence length="195" mass="23372">MDIQIDGKSFDYNNLIKIAKTIDPVNYLDIVHDHLLTSKPMKGIKYDYKSTAENDFTLNVGTSNTCQKCNQIKPSGMFRVISNNGSKFLTNTCHDCRLSYFRDRYNNNPDFREKVKESNKKSYRKHAETIKEYQKQYRSENKERVKAKVRECLKKYYQKNKAKLLEYQKEYRVKNKEKISLYQKRYREKKALMLN</sequence>
<dbReference type="RefSeq" id="WP_123842836.1">
    <property type="nucleotide sequence ID" value="NZ_CP033811.1"/>
</dbReference>
<feature type="coiled-coil region" evidence="1">
    <location>
        <begin position="123"/>
        <end position="150"/>
    </location>
</feature>
<organism evidence="2 3">
    <name type="scientific">Chryseobacterium arthrosphaerae</name>
    <dbReference type="NCBI Taxonomy" id="651561"/>
    <lineage>
        <taxon>Bacteria</taxon>
        <taxon>Pseudomonadati</taxon>
        <taxon>Bacteroidota</taxon>
        <taxon>Flavobacteriia</taxon>
        <taxon>Flavobacteriales</taxon>
        <taxon>Weeksellaceae</taxon>
        <taxon>Chryseobacterium group</taxon>
        <taxon>Chryseobacterium</taxon>
    </lineage>
</organism>
<keyword evidence="3" id="KW-1185">Reference proteome</keyword>
<protein>
    <submittedName>
        <fullName evidence="2">Uncharacterized protein</fullName>
    </submittedName>
</protein>
<evidence type="ECO:0000313" key="3">
    <source>
        <dbReference type="Proteomes" id="UP001350005"/>
    </source>
</evidence>
<proteinExistence type="predicted"/>
<evidence type="ECO:0000313" key="2">
    <source>
        <dbReference type="EMBL" id="MEE6129101.1"/>
    </source>
</evidence>
<comment type="caution">
    <text evidence="2">The sequence shown here is derived from an EMBL/GenBank/DDBJ whole genome shotgun (WGS) entry which is preliminary data.</text>
</comment>